<dbReference type="NCBIfam" id="TIGR01656">
    <property type="entry name" value="Histidinol-ppas"/>
    <property type="match status" value="1"/>
</dbReference>
<feature type="binding site" evidence="10">
    <location>
        <position position="96"/>
    </location>
    <ligand>
        <name>Zn(2+)</name>
        <dbReference type="ChEBI" id="CHEBI:29105"/>
    </ligand>
</feature>
<dbReference type="CDD" id="cd07503">
    <property type="entry name" value="HAD_HisB-N"/>
    <property type="match status" value="1"/>
</dbReference>
<gene>
    <name evidence="11" type="primary">gmhB</name>
    <name evidence="11" type="ORF">CINS_0542</name>
</gene>
<evidence type="ECO:0000256" key="7">
    <source>
        <dbReference type="PIRNR" id="PIRNR004682"/>
    </source>
</evidence>
<feature type="binding site" evidence="10">
    <location>
        <position position="125"/>
    </location>
    <ligand>
        <name>Mg(2+)</name>
        <dbReference type="ChEBI" id="CHEBI:18420"/>
    </ligand>
</feature>
<feature type="binding site" evidence="10">
    <location>
        <position position="92"/>
    </location>
    <ligand>
        <name>Zn(2+)</name>
        <dbReference type="ChEBI" id="CHEBI:29105"/>
    </ligand>
</feature>
<dbReference type="GeneID" id="74431351"/>
<dbReference type="GO" id="GO:0046872">
    <property type="term" value="F:metal ion binding"/>
    <property type="evidence" value="ECO:0007669"/>
    <property type="project" value="UniProtKB-KW"/>
</dbReference>
<dbReference type="InterPro" id="IPR004446">
    <property type="entry name" value="Heptose_bisP_phosphatase"/>
</dbReference>
<evidence type="ECO:0000256" key="6">
    <source>
        <dbReference type="ARBA" id="ARBA00031828"/>
    </source>
</evidence>
<feature type="site" description="Contributes to substrate recognition" evidence="9">
    <location>
        <position position="99"/>
    </location>
</feature>
<dbReference type="PANTHER" id="PTHR42891">
    <property type="entry name" value="D-GLYCERO-BETA-D-MANNO-HEPTOSE-1,7-BISPHOSPHATE 7-PHOSPHATASE"/>
    <property type="match status" value="1"/>
</dbReference>
<dbReference type="PANTHER" id="PTHR42891:SF1">
    <property type="entry name" value="D-GLYCERO-BETA-D-MANNO-HEPTOSE-1,7-BISPHOSPHATE 7-PHOSPHATASE"/>
    <property type="match status" value="1"/>
</dbReference>
<dbReference type="KEGG" id="cis:CINS_0542"/>
<evidence type="ECO:0000256" key="1">
    <source>
        <dbReference type="ARBA" id="ARBA00004496"/>
    </source>
</evidence>
<keyword evidence="10" id="KW-0460">Magnesium</keyword>
<dbReference type="InterPro" id="IPR041492">
    <property type="entry name" value="HAD_2"/>
</dbReference>
<dbReference type="InterPro" id="IPR006543">
    <property type="entry name" value="Histidinol-phos"/>
</dbReference>
<dbReference type="InterPro" id="IPR036412">
    <property type="entry name" value="HAD-like_sf"/>
</dbReference>
<evidence type="ECO:0000256" key="4">
    <source>
        <dbReference type="ARBA" id="ARBA00022801"/>
    </source>
</evidence>
<dbReference type="HOGENOM" id="CLU_085077_3_1_7"/>
<dbReference type="Proteomes" id="UP000031163">
    <property type="component" value="Chromosome"/>
</dbReference>
<comment type="cofactor">
    <cofactor evidence="10">
        <name>Mg(2+)</name>
        <dbReference type="ChEBI" id="CHEBI:18420"/>
    </cofactor>
</comment>
<dbReference type="NCBIfam" id="TIGR01662">
    <property type="entry name" value="HAD-SF-IIIA"/>
    <property type="match status" value="1"/>
</dbReference>
<evidence type="ECO:0000313" key="11">
    <source>
        <dbReference type="EMBL" id="AJC87520.1"/>
    </source>
</evidence>
<keyword evidence="3 10" id="KW-0479">Metal-binding</keyword>
<dbReference type="Gene3D" id="3.40.50.1000">
    <property type="entry name" value="HAD superfamily/HAD-like"/>
    <property type="match status" value="1"/>
</dbReference>
<evidence type="ECO:0000313" key="12">
    <source>
        <dbReference type="Proteomes" id="UP000031163"/>
    </source>
</evidence>
<name>A0A0A8H1J2_9BACT</name>
<evidence type="ECO:0000256" key="8">
    <source>
        <dbReference type="PIRSR" id="PIRSR004682-1"/>
    </source>
</evidence>
<evidence type="ECO:0000256" key="3">
    <source>
        <dbReference type="ARBA" id="ARBA00022723"/>
    </source>
</evidence>
<dbReference type="Pfam" id="PF13419">
    <property type="entry name" value="HAD_2"/>
    <property type="match status" value="1"/>
</dbReference>
<evidence type="ECO:0000256" key="10">
    <source>
        <dbReference type="PIRSR" id="PIRSR004682-4"/>
    </source>
</evidence>
<dbReference type="PIRSF" id="PIRSF004682">
    <property type="entry name" value="GmhB"/>
    <property type="match status" value="1"/>
</dbReference>
<keyword evidence="2 7" id="KW-0963">Cytoplasm</keyword>
<organism evidence="11 12">
    <name type="scientific">Campylobacter insulaenigrae NCTC 12927</name>
    <dbReference type="NCBI Taxonomy" id="1031564"/>
    <lineage>
        <taxon>Bacteria</taxon>
        <taxon>Pseudomonadati</taxon>
        <taxon>Campylobacterota</taxon>
        <taxon>Epsilonproteobacteria</taxon>
        <taxon>Campylobacterales</taxon>
        <taxon>Campylobacteraceae</taxon>
        <taxon>Campylobacter</taxon>
    </lineage>
</organism>
<evidence type="ECO:0000256" key="9">
    <source>
        <dbReference type="PIRSR" id="PIRSR004682-3"/>
    </source>
</evidence>
<accession>A0A0A8H1J2</accession>
<feature type="binding site" evidence="10">
    <location>
        <position position="9"/>
    </location>
    <ligand>
        <name>Mg(2+)</name>
        <dbReference type="ChEBI" id="CHEBI:18420"/>
    </ligand>
</feature>
<dbReference type="GO" id="GO:0016791">
    <property type="term" value="F:phosphatase activity"/>
    <property type="evidence" value="ECO:0007669"/>
    <property type="project" value="InterPro"/>
</dbReference>
<keyword evidence="5 7" id="KW-0119">Carbohydrate metabolism</keyword>
<dbReference type="STRING" id="1031564.CINS_0542"/>
<dbReference type="InterPro" id="IPR006549">
    <property type="entry name" value="HAD-SF_hydro_IIIA"/>
</dbReference>
<feature type="site" description="Stabilizes the phosphoryl group" evidence="9">
    <location>
        <position position="100"/>
    </location>
</feature>
<feature type="binding site" evidence="10">
    <location>
        <position position="90"/>
    </location>
    <ligand>
        <name>Zn(2+)</name>
        <dbReference type="ChEBI" id="CHEBI:29105"/>
    </ligand>
</feature>
<dbReference type="EC" id="3.1.3.-" evidence="7"/>
<proteinExistence type="inferred from homology"/>
<dbReference type="EMBL" id="CP007770">
    <property type="protein sequence ID" value="AJC87520.1"/>
    <property type="molecule type" value="Genomic_DNA"/>
</dbReference>
<dbReference type="SUPFAM" id="SSF56784">
    <property type="entry name" value="HAD-like"/>
    <property type="match status" value="1"/>
</dbReference>
<evidence type="ECO:0000256" key="2">
    <source>
        <dbReference type="ARBA" id="ARBA00022490"/>
    </source>
</evidence>
<protein>
    <recommendedName>
        <fullName evidence="6 7">D,D-heptose 1,7-bisphosphate phosphatase</fullName>
        <ecNumber evidence="7">3.1.3.-</ecNumber>
    </recommendedName>
</protein>
<feature type="binding site" evidence="10">
    <location>
        <position position="98"/>
    </location>
    <ligand>
        <name>Zn(2+)</name>
        <dbReference type="ChEBI" id="CHEBI:29105"/>
    </ligand>
</feature>
<dbReference type="GO" id="GO:0005737">
    <property type="term" value="C:cytoplasm"/>
    <property type="evidence" value="ECO:0007669"/>
    <property type="project" value="UniProtKB-SubCell"/>
</dbReference>
<comment type="similarity">
    <text evidence="7">Belongs to the gmhB family.</text>
</comment>
<feature type="binding site" evidence="10">
    <location>
        <position position="11"/>
    </location>
    <ligand>
        <name>Mg(2+)</name>
        <dbReference type="ChEBI" id="CHEBI:18420"/>
    </ligand>
</feature>
<dbReference type="GO" id="GO:0005975">
    <property type="term" value="P:carbohydrate metabolic process"/>
    <property type="evidence" value="ECO:0007669"/>
    <property type="project" value="InterPro"/>
</dbReference>
<reference evidence="11 12" key="1">
    <citation type="journal article" date="2014" name="Genome Biol. Evol.">
        <title>Comparative Genomics of the Campylobacter lari Group.</title>
        <authorList>
            <person name="Miller W.G."/>
            <person name="Yee E."/>
            <person name="Chapman M.H."/>
            <person name="Smith T.P."/>
            <person name="Bono J.L."/>
            <person name="Huynh S."/>
            <person name="Parker C.T."/>
            <person name="Vandamme P."/>
            <person name="Luong K."/>
            <person name="Korlach J."/>
        </authorList>
    </citation>
    <scope>NUCLEOTIDE SEQUENCE [LARGE SCALE GENOMIC DNA]</scope>
    <source>
        <strain evidence="11 12">NCTC 12927</strain>
    </source>
</reference>
<feature type="active site" description="Nucleophile" evidence="8">
    <location>
        <position position="9"/>
    </location>
</feature>
<feature type="active site" description="Nucleophile" evidence="8">
    <location>
        <position position="11"/>
    </location>
</feature>
<sequence length="171" mass="20067">MKKKVLFLDRDGVINIDKKYVHKIEDFEFCDGIFDLCEYFLQRGYLICVITNQSGIARGYYTEKDFEILSAYMIDEFLKKGITIEKIYHCPHLNDCECRKPKPAMLLKAKKEFNVDMNESFFIGDNLSDMEAGMSANVKNLFLINNNYTSNDKFKTFNNLKTLLEYIKDIK</sequence>
<dbReference type="RefSeq" id="WP_039649623.1">
    <property type="nucleotide sequence ID" value="NZ_CP007770.1"/>
</dbReference>
<comment type="subcellular location">
    <subcellularLocation>
        <location evidence="1 7">Cytoplasm</location>
    </subcellularLocation>
</comment>
<keyword evidence="10" id="KW-0862">Zinc</keyword>
<dbReference type="AlphaFoldDB" id="A0A0A8H1J2"/>
<keyword evidence="4 7" id="KW-0378">Hydrolase</keyword>
<dbReference type="NCBIfam" id="TIGR00213">
    <property type="entry name" value="GmhB_yaeD"/>
    <property type="match status" value="1"/>
</dbReference>
<comment type="cofactor">
    <cofactor evidence="10">
        <name>Zn(2+)</name>
        <dbReference type="ChEBI" id="CHEBI:29105"/>
    </cofactor>
</comment>
<dbReference type="InterPro" id="IPR023214">
    <property type="entry name" value="HAD_sf"/>
</dbReference>
<evidence type="ECO:0000256" key="5">
    <source>
        <dbReference type="ARBA" id="ARBA00023277"/>
    </source>
</evidence>
<feature type="site" description="Stabilizes the phosphoryl group" evidence="9">
    <location>
        <position position="51"/>
    </location>
</feature>